<dbReference type="GO" id="GO:0005737">
    <property type="term" value="C:cytoplasm"/>
    <property type="evidence" value="ECO:0007669"/>
    <property type="project" value="UniProtKB-SubCell"/>
</dbReference>
<evidence type="ECO:0000259" key="6">
    <source>
        <dbReference type="Pfam" id="PF01782"/>
    </source>
</evidence>
<protein>
    <recommendedName>
        <fullName evidence="5">Ribosome maturation factor RimM</fullName>
    </recommendedName>
</protein>
<evidence type="ECO:0000256" key="2">
    <source>
        <dbReference type="ARBA" id="ARBA00022517"/>
    </source>
</evidence>
<keyword evidence="9" id="KW-1185">Reference proteome</keyword>
<dbReference type="InterPro" id="IPR036976">
    <property type="entry name" value="RimM_N_sf"/>
</dbReference>
<evidence type="ECO:0000313" key="8">
    <source>
        <dbReference type="EMBL" id="AEB13913.1"/>
    </source>
</evidence>
<dbReference type="Proteomes" id="UP000006852">
    <property type="component" value="Chromosome"/>
</dbReference>
<evidence type="ECO:0000259" key="7">
    <source>
        <dbReference type="Pfam" id="PF24986"/>
    </source>
</evidence>
<evidence type="ECO:0000256" key="3">
    <source>
        <dbReference type="ARBA" id="ARBA00022552"/>
    </source>
</evidence>
<dbReference type="Gene3D" id="2.30.30.240">
    <property type="entry name" value="PRC-barrel domain"/>
    <property type="match status" value="1"/>
</dbReference>
<keyword evidence="2 5" id="KW-0690">Ribosome biogenesis</keyword>
<keyword evidence="4 5" id="KW-0143">Chaperone</keyword>
<dbReference type="PANTHER" id="PTHR33692">
    <property type="entry name" value="RIBOSOME MATURATION FACTOR RIMM"/>
    <property type="match status" value="1"/>
</dbReference>
<evidence type="ECO:0000256" key="4">
    <source>
        <dbReference type="ARBA" id="ARBA00023186"/>
    </source>
</evidence>
<dbReference type="InterPro" id="IPR002676">
    <property type="entry name" value="RimM_N"/>
</dbReference>
<dbReference type="Pfam" id="PF01782">
    <property type="entry name" value="RimM"/>
    <property type="match status" value="1"/>
</dbReference>
<dbReference type="InterPro" id="IPR009000">
    <property type="entry name" value="Transl_B-barrel_sf"/>
</dbReference>
<dbReference type="HAMAP" id="MF_00014">
    <property type="entry name" value="Ribosome_mat_RimM"/>
    <property type="match status" value="1"/>
</dbReference>
<dbReference type="AlphaFoldDB" id="F2NUT2"/>
<dbReference type="GO" id="GO:0042274">
    <property type="term" value="P:ribosomal small subunit biogenesis"/>
    <property type="evidence" value="ECO:0007669"/>
    <property type="project" value="UniProtKB-UniRule"/>
</dbReference>
<dbReference type="Gene3D" id="2.40.30.60">
    <property type="entry name" value="RimM"/>
    <property type="match status" value="1"/>
</dbReference>
<comment type="similarity">
    <text evidence="5">Belongs to the RimM family.</text>
</comment>
<evidence type="ECO:0000256" key="1">
    <source>
        <dbReference type="ARBA" id="ARBA00022490"/>
    </source>
</evidence>
<dbReference type="KEGG" id="tsu:Tresu_0993"/>
<dbReference type="InterPro" id="IPR011961">
    <property type="entry name" value="RimM"/>
</dbReference>
<keyword evidence="1 5" id="KW-0963">Cytoplasm</keyword>
<reference evidence="8 9" key="1">
    <citation type="journal article" date="2011" name="Stand. Genomic Sci.">
        <title>Complete genome sequence of Treponema succinifaciens type strain (6091).</title>
        <authorList>
            <person name="Han C."/>
            <person name="Gronow S."/>
            <person name="Teshima H."/>
            <person name="Lapidus A."/>
            <person name="Nolan M."/>
            <person name="Lucas S."/>
            <person name="Hammon N."/>
            <person name="Deshpande S."/>
            <person name="Cheng J.F."/>
            <person name="Zeytun A."/>
            <person name="Tapia R."/>
            <person name="Goodwin L."/>
            <person name="Pitluck S."/>
            <person name="Liolios K."/>
            <person name="Pagani I."/>
            <person name="Ivanova N."/>
            <person name="Mavromatis K."/>
            <person name="Mikhailova N."/>
            <person name="Huntemann M."/>
            <person name="Pati A."/>
            <person name="Chen A."/>
            <person name="Palaniappan K."/>
            <person name="Land M."/>
            <person name="Hauser L."/>
            <person name="Brambilla E.M."/>
            <person name="Rohde M."/>
            <person name="Goker M."/>
            <person name="Woyke T."/>
            <person name="Bristow J."/>
            <person name="Eisen J.A."/>
            <person name="Markowitz V."/>
            <person name="Hugenholtz P."/>
            <person name="Kyrpides N.C."/>
            <person name="Klenk H.P."/>
            <person name="Detter J.C."/>
        </authorList>
    </citation>
    <scope>NUCLEOTIDE SEQUENCE [LARGE SCALE GENOMIC DNA]</scope>
    <source>
        <strain evidence="9">ATCC 33096 / DSM 2489 / 6091</strain>
    </source>
</reference>
<dbReference type="eggNOG" id="COG0806">
    <property type="taxonomic scope" value="Bacteria"/>
</dbReference>
<accession>F2NUT2</accession>
<dbReference type="PANTHER" id="PTHR33692:SF1">
    <property type="entry name" value="RIBOSOME MATURATION FACTOR RIMM"/>
    <property type="match status" value="1"/>
</dbReference>
<dbReference type="EMBL" id="CP002631">
    <property type="protein sequence ID" value="AEB13913.1"/>
    <property type="molecule type" value="Genomic_DNA"/>
</dbReference>
<dbReference type="Pfam" id="PF24986">
    <property type="entry name" value="PRC_RimM"/>
    <property type="match status" value="1"/>
</dbReference>
<dbReference type="InterPro" id="IPR056792">
    <property type="entry name" value="PRC_RimM"/>
</dbReference>
<comment type="domain">
    <text evidence="5">The PRC barrel domain binds ribosomal protein uS19.</text>
</comment>
<name>F2NUT2_TRES6</name>
<comment type="function">
    <text evidence="5">An accessory protein needed during the final step in the assembly of 30S ribosomal subunit, possibly for assembly of the head region. Essential for efficient processing of 16S rRNA. May be needed both before and after RbfA during the maturation of 16S rRNA. It has affinity for free ribosomal 30S subunits but not for 70S ribosomes.</text>
</comment>
<keyword evidence="3 5" id="KW-0698">rRNA processing</keyword>
<comment type="subunit">
    <text evidence="5">Binds ribosomal protein uS19.</text>
</comment>
<dbReference type="GO" id="GO:0006364">
    <property type="term" value="P:rRNA processing"/>
    <property type="evidence" value="ECO:0007669"/>
    <property type="project" value="UniProtKB-UniRule"/>
</dbReference>
<dbReference type="GO" id="GO:0005840">
    <property type="term" value="C:ribosome"/>
    <property type="evidence" value="ECO:0007669"/>
    <property type="project" value="InterPro"/>
</dbReference>
<dbReference type="STRING" id="869209.Tresu_0993"/>
<evidence type="ECO:0000256" key="5">
    <source>
        <dbReference type="HAMAP-Rule" id="MF_00014"/>
    </source>
</evidence>
<dbReference type="RefSeq" id="WP_013701205.1">
    <property type="nucleotide sequence ID" value="NC_015385.1"/>
</dbReference>
<dbReference type="HOGENOM" id="CLU_077636_3_2_12"/>
<dbReference type="GeneID" id="302998156"/>
<evidence type="ECO:0000313" key="9">
    <source>
        <dbReference type="Proteomes" id="UP000006852"/>
    </source>
</evidence>
<comment type="subcellular location">
    <subcellularLocation>
        <location evidence="5">Cytoplasm</location>
    </subcellularLocation>
</comment>
<dbReference type="NCBIfam" id="TIGR02273">
    <property type="entry name" value="16S_RimM"/>
    <property type="match status" value="1"/>
</dbReference>
<gene>
    <name evidence="5" type="primary">rimM</name>
    <name evidence="8" type="ordered locus">Tresu_0993</name>
</gene>
<sequence>MASNAMTERFVVGIVRGSHGITGEFKVESTSGEYGHFASMEEVALTDGTAEKTFKVESTKEAASTLYMKLAGINSPEEAARYNRWKIVVPRKNAHKLQKNEWYIEDLKGCSVWYKKETADNTAPAIDENSVVGTVTNVTEGGSGYLVEILLSEACSFLDDSIKLNKNGGARTVFVPFKDQFIGKVDIENKAMQLMHLWILE</sequence>
<organism evidence="8 9">
    <name type="scientific">Treponema succinifaciens (strain ATCC 33096 / DSM 2489 / 6091)</name>
    <dbReference type="NCBI Taxonomy" id="869209"/>
    <lineage>
        <taxon>Bacteria</taxon>
        <taxon>Pseudomonadati</taxon>
        <taxon>Spirochaetota</taxon>
        <taxon>Spirochaetia</taxon>
        <taxon>Spirochaetales</taxon>
        <taxon>Treponemataceae</taxon>
        <taxon>Treponema</taxon>
    </lineage>
</organism>
<feature type="domain" description="Ribosome maturation factor RimM PRC barrel" evidence="7">
    <location>
        <begin position="106"/>
        <end position="196"/>
    </location>
</feature>
<proteinExistence type="inferred from homology"/>
<reference evidence="9" key="2">
    <citation type="submission" date="2011-04" db="EMBL/GenBank/DDBJ databases">
        <title>The complete genome of chromosome of Treponema succinifaciens DSM 2489.</title>
        <authorList>
            <person name="Lucas S."/>
            <person name="Copeland A."/>
            <person name="Lapidus A."/>
            <person name="Bruce D."/>
            <person name="Goodwin L."/>
            <person name="Pitluck S."/>
            <person name="Peters L."/>
            <person name="Kyrpides N."/>
            <person name="Mavromatis K."/>
            <person name="Ivanova N."/>
            <person name="Ovchinnikova G."/>
            <person name="Teshima H."/>
            <person name="Detter J.C."/>
            <person name="Tapia R."/>
            <person name="Han C."/>
            <person name="Land M."/>
            <person name="Hauser L."/>
            <person name="Markowitz V."/>
            <person name="Cheng J.-F."/>
            <person name="Hugenholtz P."/>
            <person name="Woyke T."/>
            <person name="Wu D."/>
            <person name="Gronow S."/>
            <person name="Wellnitz S."/>
            <person name="Brambilla E."/>
            <person name="Klenk H.-P."/>
            <person name="Eisen J.A."/>
        </authorList>
    </citation>
    <scope>NUCLEOTIDE SEQUENCE [LARGE SCALE GENOMIC DNA]</scope>
    <source>
        <strain evidence="9">ATCC 33096 / DSM 2489 / 6091</strain>
    </source>
</reference>
<dbReference type="SUPFAM" id="SSF50447">
    <property type="entry name" value="Translation proteins"/>
    <property type="match status" value="1"/>
</dbReference>
<dbReference type="GO" id="GO:0043022">
    <property type="term" value="F:ribosome binding"/>
    <property type="evidence" value="ECO:0007669"/>
    <property type="project" value="InterPro"/>
</dbReference>
<feature type="domain" description="RimM N-terminal" evidence="6">
    <location>
        <begin position="11"/>
        <end position="92"/>
    </location>
</feature>